<protein>
    <recommendedName>
        <fullName evidence="1">Heterokaryon incompatibility domain-containing protein</fullName>
    </recommendedName>
</protein>
<organism evidence="2 3">
    <name type="scientific">Phomopsis amygdali</name>
    <name type="common">Fusicoccum amygdali</name>
    <dbReference type="NCBI Taxonomy" id="1214568"/>
    <lineage>
        <taxon>Eukaryota</taxon>
        <taxon>Fungi</taxon>
        <taxon>Dikarya</taxon>
        <taxon>Ascomycota</taxon>
        <taxon>Pezizomycotina</taxon>
        <taxon>Sordariomycetes</taxon>
        <taxon>Sordariomycetidae</taxon>
        <taxon>Diaporthales</taxon>
        <taxon>Diaporthaceae</taxon>
        <taxon>Diaporthe</taxon>
    </lineage>
</organism>
<feature type="domain" description="Heterokaryon incompatibility" evidence="1">
    <location>
        <begin position="89"/>
        <end position="227"/>
    </location>
</feature>
<dbReference type="EMBL" id="JAUJFL010000007">
    <property type="protein sequence ID" value="KAK2599712.1"/>
    <property type="molecule type" value="Genomic_DNA"/>
</dbReference>
<evidence type="ECO:0000313" key="2">
    <source>
        <dbReference type="EMBL" id="KAK2599712.1"/>
    </source>
</evidence>
<dbReference type="Pfam" id="PF06985">
    <property type="entry name" value="HET"/>
    <property type="match status" value="1"/>
</dbReference>
<dbReference type="PANTHER" id="PTHR24148:SF73">
    <property type="entry name" value="HET DOMAIN PROTEIN (AFU_ORTHOLOGUE AFUA_8G01020)"/>
    <property type="match status" value="1"/>
</dbReference>
<dbReference type="InterPro" id="IPR010730">
    <property type="entry name" value="HET"/>
</dbReference>
<dbReference type="Proteomes" id="UP001265746">
    <property type="component" value="Unassembled WGS sequence"/>
</dbReference>
<dbReference type="InterPro" id="IPR052895">
    <property type="entry name" value="HetReg/Transcr_Mod"/>
</dbReference>
<dbReference type="AlphaFoldDB" id="A0AAD9S6T9"/>
<keyword evidence="3" id="KW-1185">Reference proteome</keyword>
<proteinExistence type="predicted"/>
<dbReference type="Pfam" id="PF26639">
    <property type="entry name" value="Het-6_barrel"/>
    <property type="match status" value="1"/>
</dbReference>
<name>A0AAD9S6T9_PHOAM</name>
<sequence>MIQDYKTGLSQDDSVPIPEPMDVSMLSGKPTHAQIGFHQRPVLNPALMYDRISLEPGDFRVLQLEPAHHPEDPIVTHLIKAKVTGPPKYDALSYRWEGGETQTVEVNGADLHVTDNLYAALLSLRRESHPLPKVLWVDSICINQDSGQERGEQVPLMGEIYSKAHAVRIWLGEECPGVGEAFKLVRDCGAVTPEEVVSRVLGDEEGTRGLTEVLHRSYWGRMWMFQEIVLAANAIVHCGSHDAPWDYFKWLHTITAERAFWSEFEVEHMWIGDLRQALFQISHFTIPRDDAQDINAVSIPTRRLQCTDARDKIYGLMGVCKELARTVRVDYAAPVRDVYTEFAKSRIESDGELYTLLTAGLWIPANGEDLGIPSWVPDLRGTAGVDTRYFGSAYLETCNADGGGGSRPFFAFSACDENKILEVEALILDSVQVHQRLKNEDEQSRQTLIDNFCLGADGQEFSAPKLRHFFRAIVLENSTFSSGIRVLDKAQRKSLQRLALGFVEDLQHLYGPQQAFIGFLETFRDVGLELLDDHASQLSPEFGPEELRRDELEYLYKTKSHEGSQGSTIFSTVDGYIGIGRYPLEQGDVVAIVRGCRMPLVLRQQDDYFRLVGPSYVSGIMQGEAVSGSSHMTSDSFRQIKMV</sequence>
<accession>A0AAD9S6T9</accession>
<evidence type="ECO:0000259" key="1">
    <source>
        <dbReference type="Pfam" id="PF06985"/>
    </source>
</evidence>
<dbReference type="PANTHER" id="PTHR24148">
    <property type="entry name" value="ANKYRIN REPEAT DOMAIN-CONTAINING PROTEIN 39 HOMOLOG-RELATED"/>
    <property type="match status" value="1"/>
</dbReference>
<evidence type="ECO:0000313" key="3">
    <source>
        <dbReference type="Proteomes" id="UP001265746"/>
    </source>
</evidence>
<reference evidence="2" key="1">
    <citation type="submission" date="2023-06" db="EMBL/GenBank/DDBJ databases">
        <authorList>
            <person name="Noh H."/>
        </authorList>
    </citation>
    <scope>NUCLEOTIDE SEQUENCE</scope>
    <source>
        <strain evidence="2">DUCC20226</strain>
    </source>
</reference>
<gene>
    <name evidence="2" type="ORF">N8I77_011444</name>
</gene>
<comment type="caution">
    <text evidence="2">The sequence shown here is derived from an EMBL/GenBank/DDBJ whole genome shotgun (WGS) entry which is preliminary data.</text>
</comment>